<dbReference type="PANTHER" id="PTHR30055">
    <property type="entry name" value="HTH-TYPE TRANSCRIPTIONAL REGULATOR RUTR"/>
    <property type="match status" value="1"/>
</dbReference>
<feature type="domain" description="HTH tetR-type" evidence="3">
    <location>
        <begin position="16"/>
        <end position="76"/>
    </location>
</feature>
<accession>A0A6M0D140</accession>
<evidence type="ECO:0000313" key="4">
    <source>
        <dbReference type="EMBL" id="NER61894.1"/>
    </source>
</evidence>
<accession>A0A6B3NXG1</accession>
<comment type="caution">
    <text evidence="5">The sequence shown here is derived from an EMBL/GenBank/DDBJ whole genome shotgun (WGS) entry which is preliminary data.</text>
</comment>
<evidence type="ECO:0000256" key="2">
    <source>
        <dbReference type="PROSITE-ProRule" id="PRU00335"/>
    </source>
</evidence>
<evidence type="ECO:0000313" key="5">
    <source>
        <dbReference type="EMBL" id="NER65821.1"/>
    </source>
</evidence>
<dbReference type="PRINTS" id="PR00455">
    <property type="entry name" value="HTHTETR"/>
</dbReference>
<dbReference type="RefSeq" id="WP_163948770.1">
    <property type="nucleotide sequence ID" value="NZ_JAAHBU010000327.1"/>
</dbReference>
<dbReference type="GO" id="GO:0000976">
    <property type="term" value="F:transcription cis-regulatory region binding"/>
    <property type="evidence" value="ECO:0007669"/>
    <property type="project" value="TreeGrafter"/>
</dbReference>
<evidence type="ECO:0000313" key="7">
    <source>
        <dbReference type="Proteomes" id="UP000482634"/>
    </source>
</evidence>
<evidence type="ECO:0000313" key="6">
    <source>
        <dbReference type="Proteomes" id="UP000480410"/>
    </source>
</evidence>
<dbReference type="PROSITE" id="PS50977">
    <property type="entry name" value="HTH_TETR_2"/>
    <property type="match status" value="1"/>
</dbReference>
<dbReference type="SUPFAM" id="SSF46689">
    <property type="entry name" value="Homeodomain-like"/>
    <property type="match status" value="1"/>
</dbReference>
<proteinExistence type="predicted"/>
<feature type="DNA-binding region" description="H-T-H motif" evidence="2">
    <location>
        <begin position="39"/>
        <end position="58"/>
    </location>
</feature>
<dbReference type="AlphaFoldDB" id="A0A6B3NXG1"/>
<dbReference type="Pfam" id="PF00440">
    <property type="entry name" value="TetR_N"/>
    <property type="match status" value="1"/>
</dbReference>
<dbReference type="GO" id="GO:0003700">
    <property type="term" value="F:DNA-binding transcription factor activity"/>
    <property type="evidence" value="ECO:0007669"/>
    <property type="project" value="TreeGrafter"/>
</dbReference>
<dbReference type="InterPro" id="IPR009057">
    <property type="entry name" value="Homeodomain-like_sf"/>
</dbReference>
<gene>
    <name evidence="4" type="ORF">G3435_21920</name>
    <name evidence="5" type="ORF">G3436_20575</name>
</gene>
<dbReference type="Gene3D" id="1.10.357.10">
    <property type="entry name" value="Tetracycline Repressor, domain 2"/>
    <property type="match status" value="1"/>
</dbReference>
<dbReference type="Proteomes" id="UP000480410">
    <property type="component" value="Unassembled WGS sequence"/>
</dbReference>
<organism evidence="5 7">
    <name type="scientific">Pseudomonas brassicae</name>
    <dbReference type="NCBI Taxonomy" id="2708063"/>
    <lineage>
        <taxon>Bacteria</taxon>
        <taxon>Pseudomonadati</taxon>
        <taxon>Pseudomonadota</taxon>
        <taxon>Gammaproteobacteria</taxon>
        <taxon>Pseudomonadales</taxon>
        <taxon>Pseudomonadaceae</taxon>
        <taxon>Pseudomonas</taxon>
    </lineage>
</organism>
<dbReference type="PANTHER" id="PTHR30055:SF223">
    <property type="entry name" value="HTH-TYPE TRANSCRIPTIONAL REGULATOR UIDR"/>
    <property type="match status" value="1"/>
</dbReference>
<keyword evidence="1 2" id="KW-0238">DNA-binding</keyword>
<dbReference type="EMBL" id="JAAHBV010000573">
    <property type="protein sequence ID" value="NER61894.1"/>
    <property type="molecule type" value="Genomic_DNA"/>
</dbReference>
<dbReference type="InterPro" id="IPR001647">
    <property type="entry name" value="HTH_TetR"/>
</dbReference>
<name>A0A6B3NXG1_9PSED</name>
<dbReference type="InterPro" id="IPR050109">
    <property type="entry name" value="HTH-type_TetR-like_transc_reg"/>
</dbReference>
<keyword evidence="7" id="KW-1185">Reference proteome</keyword>
<dbReference type="Proteomes" id="UP000482634">
    <property type="component" value="Unassembled WGS sequence"/>
</dbReference>
<evidence type="ECO:0000256" key="1">
    <source>
        <dbReference type="ARBA" id="ARBA00023125"/>
    </source>
</evidence>
<reference evidence="6 7" key="1">
    <citation type="submission" date="2020-02" db="EMBL/GenBank/DDBJ databases">
        <title>Broccoli isolated Pseudomonas sp.</title>
        <authorList>
            <person name="Fujikawa T."/>
            <person name="Sawada H."/>
        </authorList>
    </citation>
    <scope>NUCLEOTIDE SEQUENCE [LARGE SCALE GENOMIC DNA]</scope>
    <source>
        <strain evidence="5 7">MAFF212427</strain>
        <strain evidence="4 6">MAFF212428</strain>
    </source>
</reference>
<sequence>MSSKDPLPVRRRLSREGRHEQLLEVAWQVVREEGTDALTLGRLAEAAGVTKPVVYDHFGSRSGLLAVLYQAFDDRQTALMDAALASGEATLQGQAQVIARSYVTCVLTQGQEIAGVIAALAGSPQLSIVKAEYEVIFLNKCRAALAPFAGEGGVSQAGLRGMLGAAEALSHAAATGEISPSQAQQELFETIVGMVGRQRGSAAPVSPPPGGRDT</sequence>
<dbReference type="EMBL" id="JAAHBU010000327">
    <property type="protein sequence ID" value="NER65821.1"/>
    <property type="molecule type" value="Genomic_DNA"/>
</dbReference>
<protein>
    <submittedName>
        <fullName evidence="5">TetR/AcrR family transcriptional regulator</fullName>
    </submittedName>
</protein>
<evidence type="ECO:0000259" key="3">
    <source>
        <dbReference type="PROSITE" id="PS50977"/>
    </source>
</evidence>